<name>A0A212RYV2_RHOAC</name>
<gene>
    <name evidence="1" type="ORF">SAMN06265338_10917</name>
</gene>
<sequence>MRLYVAPLTLGIEIQRAAMTTGEKVRLNTASPFARRLNLPRGAVGAVICRYNLLRGGVRAQRLDVQFGPELFVWGAPAEAFEPAANEKAC</sequence>
<reference evidence="2" key="1">
    <citation type="submission" date="2017-06" db="EMBL/GenBank/DDBJ databases">
        <authorList>
            <person name="Varghese N."/>
            <person name="Submissions S."/>
        </authorList>
    </citation>
    <scope>NUCLEOTIDE SEQUENCE [LARGE SCALE GENOMIC DNA]</scope>
    <source>
        <strain evidence="2">DSM 137</strain>
    </source>
</reference>
<keyword evidence="2" id="KW-1185">Reference proteome</keyword>
<protein>
    <submittedName>
        <fullName evidence="1">Uncharacterized protein</fullName>
    </submittedName>
</protein>
<evidence type="ECO:0000313" key="2">
    <source>
        <dbReference type="Proteomes" id="UP000198418"/>
    </source>
</evidence>
<dbReference type="EMBL" id="FYDG01000009">
    <property type="protein sequence ID" value="SNB77900.1"/>
    <property type="molecule type" value="Genomic_DNA"/>
</dbReference>
<accession>A0A212RYV2</accession>
<evidence type="ECO:0000313" key="1">
    <source>
        <dbReference type="EMBL" id="SNB77900.1"/>
    </source>
</evidence>
<proteinExistence type="predicted"/>
<dbReference type="Proteomes" id="UP000198418">
    <property type="component" value="Unassembled WGS sequence"/>
</dbReference>
<dbReference type="AlphaFoldDB" id="A0A212RYV2"/>
<organism evidence="1 2">
    <name type="scientific">Rhodoblastus acidophilus</name>
    <name type="common">Rhodopseudomonas acidophila</name>
    <dbReference type="NCBI Taxonomy" id="1074"/>
    <lineage>
        <taxon>Bacteria</taxon>
        <taxon>Pseudomonadati</taxon>
        <taxon>Pseudomonadota</taxon>
        <taxon>Alphaproteobacteria</taxon>
        <taxon>Hyphomicrobiales</taxon>
        <taxon>Rhodoblastaceae</taxon>
        <taxon>Rhodoblastus</taxon>
    </lineage>
</organism>